<keyword evidence="5" id="KW-0862">Zinc</keyword>
<feature type="domain" description="RING-type" evidence="6">
    <location>
        <begin position="479"/>
        <end position="519"/>
    </location>
</feature>
<dbReference type="SMART" id="SM00184">
    <property type="entry name" value="RING"/>
    <property type="match status" value="1"/>
</dbReference>
<dbReference type="SUPFAM" id="SSF57850">
    <property type="entry name" value="RING/U-box"/>
    <property type="match status" value="1"/>
</dbReference>
<sequence>MARVKWRLHVINLGDQPSDFCSGPENHWEVEWNSRAVASGTMWRTGHLDVRVSLPDGGTCQVQEMYGVQSPGCPQLLCIGRRVHLCLEHRDQPLKAFRRTKAPDMRWPADVASWPNAAEYSDAWRHLSFMEAASTAVTESDGRILDGVSIRFFERAAGTFDVPLDLSEAHQLRIRADDLLCLRWPLDGSDRSREQLIEEAFRALGGQERLGCVELRKLAKFTGFDGSDEDWSLEFASLCRDFGADEEGLGLDAFARLVDERSEQGCYCSDTELQELSQLYSVHPGLRETWVAHALVESAEKFGDILQVKFQICEVPGLELHFPRALCSTEPVPGFVVELLWLPETYHYQAAALADLPQSAPLIQDLVLLGGVRTSAEPVEAIREPCQYQLNDSQSEAVRSALTWPVTLIHGPPGTGKTRTAAVVALTFASQNAQSSARGCVLYAANSNRAVDVAAEAITELSTERLEDLFEHQDQDEKCAICWQEGCNAITFCGHVFHRHCLMQALRASVGGRNCPICRAALKSIEGIRLLRVYSSDTENLEFPIPRPYRYDGVRERRRFAVPEEMRRFALHWRIHNKVSSHFNPRAAACEAAYEKLLSCSAQNPEFEATRTSYLETRREARAFELQSCNIILATNCSCRRSWIPQMLQKENIELCQVIVDECGTSPEPEAECEDSDPQTKHTLRLGFSVNSIVCEASHDLGIISLRLGLLLI</sequence>
<evidence type="ECO:0000259" key="6">
    <source>
        <dbReference type="PROSITE" id="PS50089"/>
    </source>
</evidence>
<evidence type="ECO:0000256" key="3">
    <source>
        <dbReference type="ARBA" id="ARBA00022806"/>
    </source>
</evidence>
<keyword evidence="3" id="KW-0347">Helicase</keyword>
<evidence type="ECO:0000256" key="2">
    <source>
        <dbReference type="ARBA" id="ARBA00022801"/>
    </source>
</evidence>
<dbReference type="Pfam" id="PF13639">
    <property type="entry name" value="zf-RING_2"/>
    <property type="match status" value="1"/>
</dbReference>
<reference evidence="7 8" key="1">
    <citation type="submission" date="2024-02" db="EMBL/GenBank/DDBJ databases">
        <authorList>
            <person name="Chen Y."/>
            <person name="Shah S."/>
            <person name="Dougan E. K."/>
            <person name="Thang M."/>
            <person name="Chan C."/>
        </authorList>
    </citation>
    <scope>NUCLEOTIDE SEQUENCE [LARGE SCALE GENOMIC DNA]</scope>
</reference>
<gene>
    <name evidence="7" type="ORF">CCMP2556_LOCUS13402</name>
</gene>
<dbReference type="Pfam" id="PF13086">
    <property type="entry name" value="AAA_11"/>
    <property type="match status" value="1"/>
</dbReference>
<keyword evidence="2" id="KW-0378">Hydrolase</keyword>
<dbReference type="InterPro" id="IPR041677">
    <property type="entry name" value="DNA2/NAM7_AAA_11"/>
</dbReference>
<comment type="caution">
    <text evidence="7">The sequence shown here is derived from an EMBL/GenBank/DDBJ whole genome shotgun (WGS) entry which is preliminary data.</text>
</comment>
<dbReference type="InterPro" id="IPR013083">
    <property type="entry name" value="Znf_RING/FYVE/PHD"/>
</dbReference>
<evidence type="ECO:0000256" key="1">
    <source>
        <dbReference type="ARBA" id="ARBA00022741"/>
    </source>
</evidence>
<keyword evidence="4" id="KW-0067">ATP-binding</keyword>
<dbReference type="Proteomes" id="UP001642484">
    <property type="component" value="Unassembled WGS sequence"/>
</dbReference>
<evidence type="ECO:0000256" key="4">
    <source>
        <dbReference type="ARBA" id="ARBA00022840"/>
    </source>
</evidence>
<dbReference type="PANTHER" id="PTHR43788:SF16">
    <property type="entry name" value="HELICASE WITH ZINC FINGER 2"/>
    <property type="match status" value="1"/>
</dbReference>
<dbReference type="SUPFAM" id="SSF52540">
    <property type="entry name" value="P-loop containing nucleoside triphosphate hydrolases"/>
    <property type="match status" value="1"/>
</dbReference>
<dbReference type="InterPro" id="IPR050534">
    <property type="entry name" value="Coronavir_polyprotein_1ab"/>
</dbReference>
<dbReference type="PROSITE" id="PS50089">
    <property type="entry name" value="ZF_RING_2"/>
    <property type="match status" value="1"/>
</dbReference>
<protein>
    <recommendedName>
        <fullName evidence="6">RING-type domain-containing protein</fullName>
    </recommendedName>
</protein>
<keyword evidence="8" id="KW-1185">Reference proteome</keyword>
<dbReference type="EMBL" id="CAXAMN010006670">
    <property type="protein sequence ID" value="CAK9018752.1"/>
    <property type="molecule type" value="Genomic_DNA"/>
</dbReference>
<keyword evidence="5" id="KW-0863">Zinc-finger</keyword>
<name>A0ABP0JWJ5_9DINO</name>
<dbReference type="Gene3D" id="3.40.50.300">
    <property type="entry name" value="P-loop containing nucleotide triphosphate hydrolases"/>
    <property type="match status" value="1"/>
</dbReference>
<dbReference type="PANTHER" id="PTHR43788">
    <property type="entry name" value="DNA2/NAM7 HELICASE FAMILY MEMBER"/>
    <property type="match status" value="1"/>
</dbReference>
<dbReference type="InterPro" id="IPR027417">
    <property type="entry name" value="P-loop_NTPase"/>
</dbReference>
<dbReference type="Gene3D" id="3.30.40.10">
    <property type="entry name" value="Zinc/RING finger domain, C3HC4 (zinc finger)"/>
    <property type="match status" value="1"/>
</dbReference>
<evidence type="ECO:0000313" key="7">
    <source>
        <dbReference type="EMBL" id="CAK9018752.1"/>
    </source>
</evidence>
<dbReference type="InterPro" id="IPR001841">
    <property type="entry name" value="Znf_RING"/>
</dbReference>
<organism evidence="7 8">
    <name type="scientific">Durusdinium trenchii</name>
    <dbReference type="NCBI Taxonomy" id="1381693"/>
    <lineage>
        <taxon>Eukaryota</taxon>
        <taxon>Sar</taxon>
        <taxon>Alveolata</taxon>
        <taxon>Dinophyceae</taxon>
        <taxon>Suessiales</taxon>
        <taxon>Symbiodiniaceae</taxon>
        <taxon>Durusdinium</taxon>
    </lineage>
</organism>
<keyword evidence="1" id="KW-0547">Nucleotide-binding</keyword>
<evidence type="ECO:0000256" key="5">
    <source>
        <dbReference type="PROSITE-ProRule" id="PRU00175"/>
    </source>
</evidence>
<proteinExistence type="predicted"/>
<keyword evidence="5" id="KW-0479">Metal-binding</keyword>
<evidence type="ECO:0000313" key="8">
    <source>
        <dbReference type="Proteomes" id="UP001642484"/>
    </source>
</evidence>
<accession>A0ABP0JWJ5</accession>